<evidence type="ECO:0000256" key="1">
    <source>
        <dbReference type="SAM" id="MobiDB-lite"/>
    </source>
</evidence>
<evidence type="ECO:0000313" key="4">
    <source>
        <dbReference type="Proteomes" id="UP000070412"/>
    </source>
</evidence>
<reference evidence="4" key="1">
    <citation type="journal article" date="2020" name="PLoS Negl. Trop. Dis.">
        <title>High-quality nuclear genome for Sarcoptes scabiei-A critical resource for a neglected parasite.</title>
        <authorList>
            <person name="Korhonen P.K."/>
            <person name="Gasser R.B."/>
            <person name="Ma G."/>
            <person name="Wang T."/>
            <person name="Stroehlein A.J."/>
            <person name="Young N.D."/>
            <person name="Ang C.S."/>
            <person name="Fernando D.D."/>
            <person name="Lu H.C."/>
            <person name="Taylor S."/>
            <person name="Reynolds S.L."/>
            <person name="Mofiz E."/>
            <person name="Najaraj S.H."/>
            <person name="Gowda H."/>
            <person name="Madugundu A."/>
            <person name="Renuse S."/>
            <person name="Holt D."/>
            <person name="Pandey A."/>
            <person name="Papenfuss A.T."/>
            <person name="Fischer K."/>
        </authorList>
    </citation>
    <scope>NUCLEOTIDE SEQUENCE [LARGE SCALE GENOMIC DNA]</scope>
</reference>
<evidence type="ECO:0000313" key="2">
    <source>
        <dbReference type="EMBL" id="KAF7491930.1"/>
    </source>
</evidence>
<protein>
    <recommendedName>
        <fullName evidence="5">Genetic suppressor element-like domain-containing protein</fullName>
    </recommendedName>
</protein>
<dbReference type="PANTHER" id="PTHR40240:SF1">
    <property type="entry name" value="PLEXUS, ISOFORM A"/>
    <property type="match status" value="1"/>
</dbReference>
<evidence type="ECO:0000313" key="3">
    <source>
        <dbReference type="EnsemblMetazoa" id="KAF7491930.1"/>
    </source>
</evidence>
<organism evidence="2">
    <name type="scientific">Sarcoptes scabiei</name>
    <name type="common">Itch mite</name>
    <name type="synonym">Acarus scabiei</name>
    <dbReference type="NCBI Taxonomy" id="52283"/>
    <lineage>
        <taxon>Eukaryota</taxon>
        <taxon>Metazoa</taxon>
        <taxon>Ecdysozoa</taxon>
        <taxon>Arthropoda</taxon>
        <taxon>Chelicerata</taxon>
        <taxon>Arachnida</taxon>
        <taxon>Acari</taxon>
        <taxon>Acariformes</taxon>
        <taxon>Sarcoptiformes</taxon>
        <taxon>Astigmata</taxon>
        <taxon>Psoroptidia</taxon>
        <taxon>Sarcoptoidea</taxon>
        <taxon>Sarcoptidae</taxon>
        <taxon>Sarcoptinae</taxon>
        <taxon>Sarcoptes</taxon>
    </lineage>
</organism>
<name>A0A834R8V2_SARSC</name>
<gene>
    <name evidence="2" type="ORF">SSS_3823</name>
</gene>
<accession>A0A834R8V2</accession>
<dbReference type="EMBL" id="WVUK01000058">
    <property type="protein sequence ID" value="KAF7491930.1"/>
    <property type="molecule type" value="Genomic_DNA"/>
</dbReference>
<feature type="region of interest" description="Disordered" evidence="1">
    <location>
        <begin position="1098"/>
        <end position="1117"/>
    </location>
</feature>
<dbReference type="PANTHER" id="PTHR40240">
    <property type="entry name" value="PLEXUS, ISOFORM A"/>
    <property type="match status" value="1"/>
</dbReference>
<dbReference type="EnsemblMetazoa" id="SSS_3823s_mrna">
    <property type="protein sequence ID" value="KAF7491930.1"/>
    <property type="gene ID" value="SSS_3823"/>
</dbReference>
<reference evidence="2" key="2">
    <citation type="submission" date="2020-01" db="EMBL/GenBank/DDBJ databases">
        <authorList>
            <person name="Korhonen P.K.K."/>
            <person name="Guangxu M.G."/>
            <person name="Wang T.W."/>
            <person name="Stroehlein A.J.S."/>
            <person name="Young N.D."/>
            <person name="Ang C.-S.A."/>
            <person name="Fernando D.W.F."/>
            <person name="Lu H.L."/>
            <person name="Taylor S.T."/>
            <person name="Ehtesham M.E.M."/>
            <person name="Najaraj S.H.N."/>
            <person name="Harsha G.H.G."/>
            <person name="Madugundu A.M."/>
            <person name="Renuse S.R."/>
            <person name="Holt D.H."/>
            <person name="Pandey A.P."/>
            <person name="Papenfuss A.P."/>
            <person name="Gasser R.B.G."/>
            <person name="Fischer K.F."/>
        </authorList>
    </citation>
    <scope>NUCLEOTIDE SEQUENCE</scope>
    <source>
        <strain evidence="2">SSS_KF_BRIS2020</strain>
    </source>
</reference>
<feature type="region of interest" description="Disordered" evidence="1">
    <location>
        <begin position="1277"/>
        <end position="1301"/>
    </location>
</feature>
<keyword evidence="4" id="KW-1185">Reference proteome</keyword>
<reference evidence="3" key="3">
    <citation type="submission" date="2022-06" db="UniProtKB">
        <authorList>
            <consortium name="EnsemblMetazoa"/>
        </authorList>
    </citation>
    <scope>IDENTIFICATION</scope>
</reference>
<dbReference type="Proteomes" id="UP000070412">
    <property type="component" value="Unassembled WGS sequence"/>
</dbReference>
<evidence type="ECO:0008006" key="5">
    <source>
        <dbReference type="Google" id="ProtNLM"/>
    </source>
</evidence>
<proteinExistence type="predicted"/>
<dbReference type="OrthoDB" id="8744624at2759"/>
<sequence>MNILPSSFISTKIVAPIESIQTASSINNVTKTNILKCAVCENSLVDNQTVDEKLNYRLLAVRPSVGSKDPFFPVLEKLTHTSAIHVPCCLICSESLLDQWNKFEYNNVFIKNRIYKLPSKLQNRAALIVQSDTSKTVNDSRITATSRKMVVNSQVRINNSTASNPQDEVLDLSITGPSKSDTVVLSSNSNIVGVKPTSNSISNISANFVGARTKNSIPANDFSSISPYSSMSNLIKVSSSPANLLKTHSANNESQNDVSSAANSIAKRSSLICTLCEESSLSLYPILLRPMGNCPYFPSLMPHIKSNNIDSNGKINVCESCHHQLILQWDNHQKTNKPILERKYQITKTLKCSIDNGDSSHILLGQNTDHIIATPIASSNSLMNTNNRNNHVSPISQSFVSLVAANKTFTCEICNKDLILNASSDPTQSSQVAFSVSTGNETVGNVNTRKLIIQSAQEISLLPFLSTSTSLQMSQLQLLHENDRVLICSPCYETISSRSIISNNNESNNFQIQFLKPDQTIKGASFLPYNTKEAHSLNEGISAKVSSNALINLSNEDLSSNKLLCSACKQHKFQYLVETKENTSKKPFFPFLHNPNEANDKARLCAPCHLMLETQWDAYENSYVPYNQRVYRLSSTTGGQSFFTPKRLNVQSSTPSSNTSTPILNVDKSINGQSATSHPLKIQINVPNSSNLAILSTSSNNNLSPSKNLLLTTVNNHSQPQFDQSMISSVQIDRKNSQRIISLMNDFLINLGGPHPLLSGVCTICQLHSPAGQTYQVFTSARNIILSAELGIYPHFPMLKSNNIKKTPKNSIDNSLIVCTFCYHSLIAQWTAYHLSSKPEDRDPSNRHYNCRDFVCYVCAVTTYRQLVRSIAVKDFPFLIDHKRPLGALTINKGESVVTCLNCYQTLTHQWVEHERMKVPLEMRKYNWMAVPQSQISARITSKSINDRPTITPILTATNLSCSPFNQINSHSANNRVIPASSTPVAVESIIPKTIIINTADNGLAVNSNMESVIKSSGNSNGTNLNVIGPTFNPSHSLAPLVAAAMAASPVTIKQESNTFDTCFVSNIAKNSTLTQAVQKNGLNSGNHAEVLRQMTKPLNNNSGVTPHNKTNETKQSLSNSHYDAICVNENNSRSSSINLTTLASVAALAGDNRSAEIDSIENSVKHPELPRAVIDSNSFAIHFNALETDTIKNAHNNIKSFDEQNCQNSGFKYSSSKTNEGIARESRHAQEIEELEKNQKFDQSSSKVNLKVIELRKKRLKFLRKLLDSNTTEIDYLSSSSNQNSNEFNASNTDNFSDSIQRNNRESREDSFIRFIDKVIPTLPLNLKDKKKENFTKTLGLTTLKSKRERELKSFIKNKLYRRLSNASFKLDYVEEFLSSFLLESPIETFRTEAYFSSAKISPDSDFLKQKNNDDSKQSLLDTLGLTSSTINHKIKSELDWLSVLKNRKIRRKRNLVCVGKIYNNLSDQILNEWLKKLVSSKSIESSINSELVLKVREKIPIDFKENEIHSLTIDQQNDHNQNETIDSYSKSVITGNTNIDSEHKTLPLLTSKSVEYNCNIGKIINPTRFAQEFHESVLLETQKQITSKINGATIKNRSDTIKAMIGPGSTGLNAVIYDGHSQLDPKNMILANSNHLKDTNLTKDQILKLENRIKDLDQEYCILNDKKMEILKAIEKNEIEKSFCQTEINRLKCLDK</sequence>
<feature type="compositionally biased region" description="Low complexity" evidence="1">
    <location>
        <begin position="1279"/>
        <end position="1293"/>
    </location>
</feature>